<keyword evidence="2" id="KW-1185">Reference proteome</keyword>
<proteinExistence type="predicted"/>
<protein>
    <recommendedName>
        <fullName evidence="3">HTH cro/C1-type domain-containing protein</fullName>
    </recommendedName>
</protein>
<gene>
    <name evidence="1" type="ORF">ACFSNB_13365</name>
</gene>
<accession>A0ABW5CC59</accession>
<comment type="caution">
    <text evidence="1">The sequence shown here is derived from an EMBL/GenBank/DDBJ whole genome shotgun (WGS) entry which is preliminary data.</text>
</comment>
<evidence type="ECO:0008006" key="3">
    <source>
        <dbReference type="Google" id="ProtNLM"/>
    </source>
</evidence>
<organism evidence="1 2">
    <name type="scientific">Phaeospirillum tilakii</name>
    <dbReference type="NCBI Taxonomy" id="741673"/>
    <lineage>
        <taxon>Bacteria</taxon>
        <taxon>Pseudomonadati</taxon>
        <taxon>Pseudomonadota</taxon>
        <taxon>Alphaproteobacteria</taxon>
        <taxon>Rhodospirillales</taxon>
        <taxon>Rhodospirillaceae</taxon>
        <taxon>Phaeospirillum</taxon>
    </lineage>
</organism>
<evidence type="ECO:0000313" key="2">
    <source>
        <dbReference type="Proteomes" id="UP001597296"/>
    </source>
</evidence>
<name>A0ABW5CC59_9PROT</name>
<dbReference type="EMBL" id="JBHUIY010000028">
    <property type="protein sequence ID" value="MFD2234795.1"/>
    <property type="molecule type" value="Genomic_DNA"/>
</dbReference>
<evidence type="ECO:0000313" key="1">
    <source>
        <dbReference type="EMBL" id="MFD2234795.1"/>
    </source>
</evidence>
<dbReference type="Proteomes" id="UP001597296">
    <property type="component" value="Unassembled WGS sequence"/>
</dbReference>
<dbReference type="RefSeq" id="WP_377317365.1">
    <property type="nucleotide sequence ID" value="NZ_JBHUIY010000028.1"/>
</dbReference>
<sequence length="125" mass="13849">MDLPDIKDRHKRLQWAAEAKGHRSAPALRRLIGDREAEQTVRARLNGERPINSLRVARIYSEALDVPATWLMGATADAAALDIAEDEVAYLKALRRLDPETRGRVLALVEGFAGALVAPRERDQG</sequence>
<reference evidence="2" key="1">
    <citation type="journal article" date="2019" name="Int. J. Syst. Evol. Microbiol.">
        <title>The Global Catalogue of Microorganisms (GCM) 10K type strain sequencing project: providing services to taxonomists for standard genome sequencing and annotation.</title>
        <authorList>
            <consortium name="The Broad Institute Genomics Platform"/>
            <consortium name="The Broad Institute Genome Sequencing Center for Infectious Disease"/>
            <person name="Wu L."/>
            <person name="Ma J."/>
        </authorList>
    </citation>
    <scope>NUCLEOTIDE SEQUENCE [LARGE SCALE GENOMIC DNA]</scope>
    <source>
        <strain evidence="2">KCTC 15012</strain>
    </source>
</reference>